<reference evidence="2" key="1">
    <citation type="journal article" date="2023" name="G3 (Bethesda)">
        <title>A reference genome for the long-term kleptoplast-retaining sea slug Elysia crispata morphotype clarki.</title>
        <authorList>
            <person name="Eastman K.E."/>
            <person name="Pendleton A.L."/>
            <person name="Shaikh M.A."/>
            <person name="Suttiyut T."/>
            <person name="Ogas R."/>
            <person name="Tomko P."/>
            <person name="Gavelis G."/>
            <person name="Widhalm J.R."/>
            <person name="Wisecaver J.H."/>
        </authorList>
    </citation>
    <scope>NUCLEOTIDE SEQUENCE</scope>
    <source>
        <strain evidence="2">ECLA1</strain>
    </source>
</reference>
<evidence type="ECO:0000313" key="3">
    <source>
        <dbReference type="Proteomes" id="UP001283361"/>
    </source>
</evidence>
<dbReference type="AlphaFoldDB" id="A0AAE1DAY1"/>
<dbReference type="Proteomes" id="UP001283361">
    <property type="component" value="Unassembled WGS sequence"/>
</dbReference>
<accession>A0AAE1DAY1</accession>
<comment type="caution">
    <text evidence="2">The sequence shown here is derived from an EMBL/GenBank/DDBJ whole genome shotgun (WGS) entry which is preliminary data.</text>
</comment>
<name>A0AAE1DAY1_9GAST</name>
<sequence>MFAPLLTCFPTISGFVQLSSCCVDLSKGFASSPQGICKQPARDAVFIETCENHAVLIETCENLQNNNVRHDINYSWTASNLYHDRRVAKQQWRSGDVQRLQIYYEIKRPRLYQGREIVCGRTVRSLESAMDSALNKVT</sequence>
<organism evidence="2 3">
    <name type="scientific">Elysia crispata</name>
    <name type="common">lettuce slug</name>
    <dbReference type="NCBI Taxonomy" id="231223"/>
    <lineage>
        <taxon>Eukaryota</taxon>
        <taxon>Metazoa</taxon>
        <taxon>Spiralia</taxon>
        <taxon>Lophotrochozoa</taxon>
        <taxon>Mollusca</taxon>
        <taxon>Gastropoda</taxon>
        <taxon>Heterobranchia</taxon>
        <taxon>Euthyneura</taxon>
        <taxon>Panpulmonata</taxon>
        <taxon>Sacoglossa</taxon>
        <taxon>Placobranchoidea</taxon>
        <taxon>Plakobranchidae</taxon>
        <taxon>Elysia</taxon>
    </lineage>
</organism>
<proteinExistence type="predicted"/>
<keyword evidence="3" id="KW-1185">Reference proteome</keyword>
<dbReference type="EMBL" id="JAWDGP010004590">
    <property type="protein sequence ID" value="KAK3763200.1"/>
    <property type="molecule type" value="Genomic_DNA"/>
</dbReference>
<evidence type="ECO:0000313" key="2">
    <source>
        <dbReference type="EMBL" id="KAK3763200.1"/>
    </source>
</evidence>
<keyword evidence="1" id="KW-0732">Signal</keyword>
<feature type="signal peptide" evidence="1">
    <location>
        <begin position="1"/>
        <end position="21"/>
    </location>
</feature>
<feature type="chain" id="PRO_5041935179" evidence="1">
    <location>
        <begin position="22"/>
        <end position="138"/>
    </location>
</feature>
<protein>
    <submittedName>
        <fullName evidence="2">Uncharacterized protein</fullName>
    </submittedName>
</protein>
<evidence type="ECO:0000256" key="1">
    <source>
        <dbReference type="SAM" id="SignalP"/>
    </source>
</evidence>
<gene>
    <name evidence="2" type="ORF">RRG08_044668</name>
</gene>